<reference evidence="7" key="1">
    <citation type="journal article" date="2013" name="Stand. Genomic Sci.">
        <title>Complete genome sequence of Coriobacterium glomerans type strain (PW2(T)) from the midgut of Pyrrhocoris apterus L. (red soldier bug).</title>
        <authorList>
            <person name="Stackebrandt E."/>
            <person name="Zeytun A."/>
            <person name="Lapidus A."/>
            <person name="Nolan M."/>
            <person name="Lucas S."/>
            <person name="Hammon N."/>
            <person name="Deshpande S."/>
            <person name="Cheng J.F."/>
            <person name="Tapia R."/>
            <person name="Goodwin L.A."/>
            <person name="Pitluck S."/>
            <person name="Liolios K."/>
            <person name="Pagani I."/>
            <person name="Ivanova N."/>
            <person name="Mavromatis K."/>
            <person name="Mikhailova N."/>
            <person name="Huntemann M."/>
            <person name="Pati A."/>
            <person name="Chen A."/>
            <person name="Palaniappan K."/>
            <person name="Chang Y.J."/>
            <person name="Land M."/>
            <person name="Hauser L."/>
            <person name="Rohde M."/>
            <person name="Pukall R."/>
            <person name="Goker M."/>
            <person name="Detter J.C."/>
            <person name="Woyke T."/>
            <person name="Bristow J."/>
            <person name="Eisen J.A."/>
            <person name="Markowitz V."/>
            <person name="Hugenholtz P."/>
            <person name="Kyrpides N.C."/>
            <person name="Klenk H.P."/>
        </authorList>
    </citation>
    <scope>NUCLEOTIDE SEQUENCE</scope>
    <source>
        <strain evidence="7">ATCC 49209 / DSM 20642 / JCM 10262 / PW2</strain>
    </source>
</reference>
<dbReference type="InterPro" id="IPR051157">
    <property type="entry name" value="PDH/Transketolase"/>
</dbReference>
<evidence type="ECO:0000259" key="5">
    <source>
        <dbReference type="SMART" id="SM00861"/>
    </source>
</evidence>
<evidence type="ECO:0000256" key="1">
    <source>
        <dbReference type="ARBA" id="ARBA00001964"/>
    </source>
</evidence>
<organism evidence="6 7">
    <name type="scientific">Coriobacterium glomerans (strain ATCC 49209 / DSM 20642 / JCM 10262 / PW2)</name>
    <dbReference type="NCBI Taxonomy" id="700015"/>
    <lineage>
        <taxon>Bacteria</taxon>
        <taxon>Bacillati</taxon>
        <taxon>Actinomycetota</taxon>
        <taxon>Coriobacteriia</taxon>
        <taxon>Coriobacteriales</taxon>
        <taxon>Coriobacteriaceae</taxon>
        <taxon>Coriobacterium</taxon>
    </lineage>
</organism>
<dbReference type="InterPro" id="IPR029061">
    <property type="entry name" value="THDP-binding"/>
</dbReference>
<dbReference type="PANTHER" id="PTHR43825:SF1">
    <property type="entry name" value="TRANSKETOLASE-LIKE PYRIMIDINE-BINDING DOMAIN-CONTAINING PROTEIN"/>
    <property type="match status" value="1"/>
</dbReference>
<comment type="similarity">
    <text evidence="2">Belongs to the transketolase family.</text>
</comment>
<dbReference type="InterPro" id="IPR005475">
    <property type="entry name" value="Transketolase-like_Pyr-bd"/>
</dbReference>
<sequence length="308" mass="31926">MAKATRAAFGATLVKLVDEGLDIMAVDADLAGSTTTAKLGAAYPDRLVDVGIAEQNMIGVAAGLSLTGRTVFTGSFAVFGAGRCYEQIRNTVCDSGLNVKVCPTHAGITVGADGATHQMLEDIALMRALPGMRVLVPADFASAAAAIRLAAETPGPFYIRLGREPLPEIYEEGFACTESCARVLREGGDLSIMACGVEVAQALGAAEVLESEGISAEVVDIMSVKPLDEKTVLASAAKCGRVLTVEEHSIYGGMGSAVSELLSQEHPVVVSRVGMTTFGQSGDATELLAHFGLDAAGIVDRAHQLLDR</sequence>
<dbReference type="InterPro" id="IPR033248">
    <property type="entry name" value="Transketolase_C"/>
</dbReference>
<dbReference type="EMBL" id="CP002628">
    <property type="protein sequence ID" value="AEB06757.1"/>
    <property type="molecule type" value="Genomic_DNA"/>
</dbReference>
<dbReference type="GO" id="GO:0004802">
    <property type="term" value="F:transketolase activity"/>
    <property type="evidence" value="ECO:0007669"/>
    <property type="project" value="UniProtKB-EC"/>
</dbReference>
<evidence type="ECO:0000313" key="6">
    <source>
        <dbReference type="EMBL" id="AEB06757.1"/>
    </source>
</evidence>
<keyword evidence="3 6" id="KW-0808">Transferase</keyword>
<dbReference type="Gene3D" id="3.40.50.970">
    <property type="match status" value="1"/>
</dbReference>
<dbReference type="CDD" id="cd07033">
    <property type="entry name" value="TPP_PYR_DXS_TK_like"/>
    <property type="match status" value="1"/>
</dbReference>
<dbReference type="SMART" id="SM00861">
    <property type="entry name" value="Transket_pyr"/>
    <property type="match status" value="1"/>
</dbReference>
<dbReference type="EC" id="2.2.1.1" evidence="6"/>
<gene>
    <name evidence="6" type="ordered locus">Corgl_0643</name>
</gene>
<dbReference type="PROSITE" id="PS00802">
    <property type="entry name" value="TRANSKETOLASE_2"/>
    <property type="match status" value="1"/>
</dbReference>
<dbReference type="SUPFAM" id="SSF52518">
    <property type="entry name" value="Thiamin diphosphate-binding fold (THDP-binding)"/>
    <property type="match status" value="1"/>
</dbReference>
<dbReference type="InterPro" id="IPR009014">
    <property type="entry name" value="Transketo_C/PFOR_II"/>
</dbReference>
<comment type="cofactor">
    <cofactor evidence="1">
        <name>thiamine diphosphate</name>
        <dbReference type="ChEBI" id="CHEBI:58937"/>
    </cofactor>
</comment>
<dbReference type="Proteomes" id="UP000006851">
    <property type="component" value="Chromosome"/>
</dbReference>
<evidence type="ECO:0000256" key="2">
    <source>
        <dbReference type="ARBA" id="ARBA00007131"/>
    </source>
</evidence>
<evidence type="ECO:0000256" key="4">
    <source>
        <dbReference type="ARBA" id="ARBA00023052"/>
    </source>
</evidence>
<evidence type="ECO:0000256" key="3">
    <source>
        <dbReference type="ARBA" id="ARBA00022679"/>
    </source>
</evidence>
<protein>
    <submittedName>
        <fullName evidence="6">Transketolase subunit B</fullName>
        <ecNumber evidence="6">2.2.1.1</ecNumber>
    </submittedName>
</protein>
<keyword evidence="4" id="KW-0786">Thiamine pyrophosphate</keyword>
<dbReference type="InterPro" id="IPR020826">
    <property type="entry name" value="Transketolase_BS"/>
</dbReference>
<dbReference type="Pfam" id="PF02779">
    <property type="entry name" value="Transket_pyr"/>
    <property type="match status" value="1"/>
</dbReference>
<dbReference type="eggNOG" id="COG3958">
    <property type="taxonomic scope" value="Bacteria"/>
</dbReference>
<dbReference type="KEGG" id="cgo:Corgl_0643"/>
<dbReference type="GO" id="GO:0000287">
    <property type="term" value="F:magnesium ion binding"/>
    <property type="evidence" value="ECO:0007669"/>
    <property type="project" value="UniProtKB-ARBA"/>
</dbReference>
<dbReference type="PANTHER" id="PTHR43825">
    <property type="entry name" value="PYRUVATE DEHYDROGENASE E1 COMPONENT"/>
    <property type="match status" value="1"/>
</dbReference>
<feature type="domain" description="Transketolase-like pyrimidine-binding" evidence="5">
    <location>
        <begin position="3"/>
        <end position="168"/>
    </location>
</feature>
<accession>F2NBM1</accession>
<keyword evidence="7" id="KW-1185">Reference proteome</keyword>
<dbReference type="SUPFAM" id="SSF52922">
    <property type="entry name" value="TK C-terminal domain-like"/>
    <property type="match status" value="1"/>
</dbReference>
<dbReference type="Pfam" id="PF02780">
    <property type="entry name" value="Transketolase_C"/>
    <property type="match status" value="1"/>
</dbReference>
<dbReference type="RefSeq" id="WP_013708500.1">
    <property type="nucleotide sequence ID" value="NC_015389.1"/>
</dbReference>
<dbReference type="FunFam" id="3.40.50.970:FF:000129">
    <property type="entry name" value="Transketolase"/>
    <property type="match status" value="1"/>
</dbReference>
<dbReference type="OrthoDB" id="8732661at2"/>
<dbReference type="Gene3D" id="3.40.50.920">
    <property type="match status" value="1"/>
</dbReference>
<name>F2NBM1_CORGP</name>
<evidence type="ECO:0000313" key="7">
    <source>
        <dbReference type="Proteomes" id="UP000006851"/>
    </source>
</evidence>
<dbReference type="AlphaFoldDB" id="F2NBM1"/>
<dbReference type="STRING" id="700015.Corgl_0643"/>
<dbReference type="HOGENOM" id="CLU_009227_1_1_11"/>
<proteinExistence type="inferred from homology"/>